<evidence type="ECO:0000259" key="6">
    <source>
        <dbReference type="PROSITE" id="PS51898"/>
    </source>
</evidence>
<dbReference type="EMBL" id="CP002780">
    <property type="protein sequence ID" value="AEG59340.1"/>
    <property type="molecule type" value="Genomic_DNA"/>
</dbReference>
<evidence type="ECO:0000256" key="5">
    <source>
        <dbReference type="ARBA" id="ARBA00023172"/>
    </source>
</evidence>
<protein>
    <submittedName>
        <fullName evidence="7">Integrase family protein</fullName>
    </submittedName>
</protein>
<accession>F6DLZ8</accession>
<dbReference type="InterPro" id="IPR002104">
    <property type="entry name" value="Integrase_catalytic"/>
</dbReference>
<name>F6DLZ8_DESRL</name>
<dbReference type="KEGG" id="dru:Desru_1065"/>
<evidence type="ECO:0000256" key="4">
    <source>
        <dbReference type="ARBA" id="ARBA00023125"/>
    </source>
</evidence>
<dbReference type="InterPro" id="IPR013762">
    <property type="entry name" value="Integrase-like_cat_sf"/>
</dbReference>
<dbReference type="InterPro" id="IPR004107">
    <property type="entry name" value="Integrase_SAM-like_N"/>
</dbReference>
<comment type="function">
    <text evidence="1">Site-specific tyrosine recombinase, which acts by catalyzing the cutting and rejoining of the recombining DNA molecules.</text>
</comment>
<dbReference type="HOGENOM" id="CLU_027562_17_1_9"/>
<dbReference type="Gene3D" id="1.10.150.130">
    <property type="match status" value="1"/>
</dbReference>
<dbReference type="eggNOG" id="COG0582">
    <property type="taxonomic scope" value="Bacteria"/>
</dbReference>
<sequence>MPSIEKRGKNTWRLTVETGTKTVVTKDGQTKVIRDRERKPIKVEDEALLRTTKKLREYLESEWHKFKAEVDSGTYITPEKATFKEFVDQHWRPKYASDPENLAPSSLVIYEQHLKTHIMPHFGHLRMDEIKNSHISDFKVYLRSPEARKDGKEGPLWNGTQRYILRVLRNVFVYAHEERKIIPANPCTGVRWPKKPETKIKVYEEEEVIQIIDALYRQPTIWRLLILGTFLGGFRRGEVVALEISDCNFGDNTIRIDENIPMKINRQHLIKRPKTNSSMRTVKMPSWYMRELEAYTKDWKKQMWSVGTKWKGGDRQFLFHRGYGIPYHPNTPTRWWREFLAKNGFRHLNLHGLRHTSATYLLEKGATTKSVQERLGHSSERTTAGYLHVTKKMEERVAQEFDRFDRHNTKP</sequence>
<dbReference type="GO" id="GO:0015074">
    <property type="term" value="P:DNA integration"/>
    <property type="evidence" value="ECO:0007669"/>
    <property type="project" value="UniProtKB-KW"/>
</dbReference>
<keyword evidence="4" id="KW-0238">DNA-binding</keyword>
<dbReference type="OrthoDB" id="9785687at2"/>
<dbReference type="InterPro" id="IPR050090">
    <property type="entry name" value="Tyrosine_recombinase_XerCD"/>
</dbReference>
<dbReference type="STRING" id="696281.Desru_1065"/>
<dbReference type="PANTHER" id="PTHR30349">
    <property type="entry name" value="PHAGE INTEGRASE-RELATED"/>
    <property type="match status" value="1"/>
</dbReference>
<evidence type="ECO:0000313" key="8">
    <source>
        <dbReference type="Proteomes" id="UP000009234"/>
    </source>
</evidence>
<dbReference type="PANTHER" id="PTHR30349:SF64">
    <property type="entry name" value="PROPHAGE INTEGRASE INTD-RELATED"/>
    <property type="match status" value="1"/>
</dbReference>
<keyword evidence="8" id="KW-1185">Reference proteome</keyword>
<dbReference type="GO" id="GO:0003677">
    <property type="term" value="F:DNA binding"/>
    <property type="evidence" value="ECO:0007669"/>
    <property type="project" value="UniProtKB-KW"/>
</dbReference>
<dbReference type="Pfam" id="PF00589">
    <property type="entry name" value="Phage_integrase"/>
    <property type="match status" value="1"/>
</dbReference>
<dbReference type="PROSITE" id="PS51898">
    <property type="entry name" value="TYR_RECOMBINASE"/>
    <property type="match status" value="1"/>
</dbReference>
<keyword evidence="3" id="KW-0229">DNA integration</keyword>
<dbReference type="Proteomes" id="UP000009234">
    <property type="component" value="Chromosome"/>
</dbReference>
<evidence type="ECO:0000313" key="7">
    <source>
        <dbReference type="EMBL" id="AEG59340.1"/>
    </source>
</evidence>
<dbReference type="InterPro" id="IPR011010">
    <property type="entry name" value="DNA_brk_join_enz"/>
</dbReference>
<dbReference type="CDD" id="cd01189">
    <property type="entry name" value="INT_ICEBs1_C_like"/>
    <property type="match status" value="1"/>
</dbReference>
<evidence type="ECO:0000256" key="2">
    <source>
        <dbReference type="ARBA" id="ARBA00008857"/>
    </source>
</evidence>
<organism evidence="7 8">
    <name type="scientific">Desulforamulus ruminis (strain ATCC 23193 / DSM 2154 / NCIMB 8452 / DL)</name>
    <name type="common">Desulfotomaculum ruminis</name>
    <dbReference type="NCBI Taxonomy" id="696281"/>
    <lineage>
        <taxon>Bacteria</taxon>
        <taxon>Bacillati</taxon>
        <taxon>Bacillota</taxon>
        <taxon>Clostridia</taxon>
        <taxon>Eubacteriales</taxon>
        <taxon>Peptococcaceae</taxon>
        <taxon>Desulforamulus</taxon>
    </lineage>
</organism>
<feature type="domain" description="Tyr recombinase" evidence="6">
    <location>
        <begin position="198"/>
        <end position="399"/>
    </location>
</feature>
<dbReference type="Gene3D" id="1.10.443.10">
    <property type="entry name" value="Intergrase catalytic core"/>
    <property type="match status" value="1"/>
</dbReference>
<comment type="similarity">
    <text evidence="2">Belongs to the 'phage' integrase family.</text>
</comment>
<evidence type="ECO:0000256" key="1">
    <source>
        <dbReference type="ARBA" id="ARBA00003283"/>
    </source>
</evidence>
<dbReference type="SUPFAM" id="SSF56349">
    <property type="entry name" value="DNA breaking-rejoining enzymes"/>
    <property type="match status" value="1"/>
</dbReference>
<dbReference type="RefSeq" id="WP_013841111.1">
    <property type="nucleotide sequence ID" value="NC_015589.1"/>
</dbReference>
<reference evidence="7 8" key="2">
    <citation type="journal article" date="2012" name="Stand. Genomic Sci.">
        <title>Complete genome sequence of the sulfate-reducing firmicute Desulfotomaculum ruminis type strain (DL(T)).</title>
        <authorList>
            <person name="Spring S."/>
            <person name="Visser M."/>
            <person name="Lu M."/>
            <person name="Copeland A."/>
            <person name="Lapidus A."/>
            <person name="Lucas S."/>
            <person name="Cheng J.F."/>
            <person name="Han C."/>
            <person name="Tapia R."/>
            <person name="Goodwin L.A."/>
            <person name="Pitluck S."/>
            <person name="Ivanova N."/>
            <person name="Land M."/>
            <person name="Hauser L."/>
            <person name="Larimer F."/>
            <person name="Rohde M."/>
            <person name="Goker M."/>
            <person name="Detter J.C."/>
            <person name="Kyrpides N.C."/>
            <person name="Woyke T."/>
            <person name="Schaap P.J."/>
            <person name="Plugge C.M."/>
            <person name="Muyzer G."/>
            <person name="Kuever J."/>
            <person name="Pereira I.A."/>
            <person name="Parshina S.N."/>
            <person name="Bernier-Latmani R."/>
            <person name="Stams A.J."/>
            <person name="Klenk H.P."/>
        </authorList>
    </citation>
    <scope>NUCLEOTIDE SEQUENCE [LARGE SCALE GENOMIC DNA]</scope>
    <source>
        <strain evidence="8">ATCC 23193 / DSM 2154 / NCIB 8452 / DL</strain>
    </source>
</reference>
<reference evidence="8" key="1">
    <citation type="submission" date="2011-05" db="EMBL/GenBank/DDBJ databases">
        <title>Complete sequence of Desulfotomaculum ruminis DSM 2154.</title>
        <authorList>
            <person name="Lucas S."/>
            <person name="Copeland A."/>
            <person name="Lapidus A."/>
            <person name="Cheng J.-F."/>
            <person name="Goodwin L."/>
            <person name="Pitluck S."/>
            <person name="Lu M."/>
            <person name="Detter J.C."/>
            <person name="Han C."/>
            <person name="Tapia R."/>
            <person name="Land M."/>
            <person name="Hauser L."/>
            <person name="Kyrpides N."/>
            <person name="Ivanova N."/>
            <person name="Mikhailova N."/>
            <person name="Pagani I."/>
            <person name="Stams A.J.M."/>
            <person name="Plugge C.M."/>
            <person name="Muyzer G."/>
            <person name="Kuever J."/>
            <person name="Parshina S.N."/>
            <person name="Ivanova A.E."/>
            <person name="Nazina T.N."/>
            <person name="Brambilla E."/>
            <person name="Spring S."/>
            <person name="Klenk H.-P."/>
            <person name="Woyke T."/>
        </authorList>
    </citation>
    <scope>NUCLEOTIDE SEQUENCE [LARGE SCALE GENOMIC DNA]</scope>
    <source>
        <strain evidence="8">ATCC 23193 / DSM 2154 / NCIB 8452 / DL</strain>
    </source>
</reference>
<dbReference type="InterPro" id="IPR010998">
    <property type="entry name" value="Integrase_recombinase_N"/>
</dbReference>
<keyword evidence="5" id="KW-0233">DNA recombination</keyword>
<proteinExistence type="inferred from homology"/>
<evidence type="ECO:0000256" key="3">
    <source>
        <dbReference type="ARBA" id="ARBA00022908"/>
    </source>
</evidence>
<dbReference type="AlphaFoldDB" id="F6DLZ8"/>
<dbReference type="GO" id="GO:0006310">
    <property type="term" value="P:DNA recombination"/>
    <property type="evidence" value="ECO:0007669"/>
    <property type="project" value="UniProtKB-KW"/>
</dbReference>
<gene>
    <name evidence="7" type="ordered locus">Desru_1065</name>
</gene>
<dbReference type="Pfam" id="PF14659">
    <property type="entry name" value="Phage_int_SAM_3"/>
    <property type="match status" value="1"/>
</dbReference>